<name>A0A251S617_HELAN</name>
<dbReference type="InParanoid" id="A0A251S617"/>
<evidence type="ECO:0000313" key="1">
    <source>
        <dbReference type="EMBL" id="KAF5761556.1"/>
    </source>
</evidence>
<dbReference type="EMBL" id="CM007905">
    <property type="protein sequence ID" value="OTF92651.1"/>
    <property type="molecule type" value="Genomic_DNA"/>
</dbReference>
<reference evidence="2" key="2">
    <citation type="submission" date="2017-02" db="EMBL/GenBank/DDBJ databases">
        <title>Sunflower complete genome.</title>
        <authorList>
            <person name="Langlade N."/>
            <person name="Munos S."/>
        </authorList>
    </citation>
    <scope>NUCLEOTIDE SEQUENCE [LARGE SCALE GENOMIC DNA]</scope>
    <source>
        <tissue evidence="2">Leaves</tissue>
    </source>
</reference>
<dbReference type="AlphaFoldDB" id="A0A251S617"/>
<reference evidence="1" key="3">
    <citation type="submission" date="2020-06" db="EMBL/GenBank/DDBJ databases">
        <title>Helianthus annuus Genome sequencing and assembly Release 2.</title>
        <authorList>
            <person name="Gouzy J."/>
            <person name="Langlade N."/>
            <person name="Munos S."/>
        </authorList>
    </citation>
    <scope>NUCLEOTIDE SEQUENCE</scope>
    <source>
        <tissue evidence="1">Leaves</tissue>
    </source>
</reference>
<organism evidence="2 3">
    <name type="scientific">Helianthus annuus</name>
    <name type="common">Common sunflower</name>
    <dbReference type="NCBI Taxonomy" id="4232"/>
    <lineage>
        <taxon>Eukaryota</taxon>
        <taxon>Viridiplantae</taxon>
        <taxon>Streptophyta</taxon>
        <taxon>Embryophyta</taxon>
        <taxon>Tracheophyta</taxon>
        <taxon>Spermatophyta</taxon>
        <taxon>Magnoliopsida</taxon>
        <taxon>eudicotyledons</taxon>
        <taxon>Gunneridae</taxon>
        <taxon>Pentapetalae</taxon>
        <taxon>asterids</taxon>
        <taxon>campanulids</taxon>
        <taxon>Asterales</taxon>
        <taxon>Asteraceae</taxon>
        <taxon>Asteroideae</taxon>
        <taxon>Heliantheae alliance</taxon>
        <taxon>Heliantheae</taxon>
        <taxon>Helianthus</taxon>
    </lineage>
</organism>
<gene>
    <name evidence="2" type="ORF">HannXRQ_Chr16g0524221</name>
    <name evidence="1" type="ORF">HanXRQr2_Chr16g0766481</name>
</gene>
<dbReference type="Gramene" id="mRNA:HanXRQr2_Chr16g0766481">
    <property type="protein sequence ID" value="CDS:HanXRQr2_Chr16g0766481.1"/>
    <property type="gene ID" value="HanXRQr2_Chr16g0766481"/>
</dbReference>
<proteinExistence type="predicted"/>
<dbReference type="EMBL" id="MNCJ02000331">
    <property type="protein sequence ID" value="KAF5761556.1"/>
    <property type="molecule type" value="Genomic_DNA"/>
</dbReference>
<keyword evidence="3" id="KW-1185">Reference proteome</keyword>
<accession>A0A251S617</accession>
<evidence type="ECO:0000313" key="2">
    <source>
        <dbReference type="EMBL" id="OTF92651.1"/>
    </source>
</evidence>
<dbReference type="Proteomes" id="UP000215914">
    <property type="component" value="Chromosome 16"/>
</dbReference>
<protein>
    <submittedName>
        <fullName evidence="2">Uncharacterized protein</fullName>
    </submittedName>
</protein>
<reference evidence="1 3" key="1">
    <citation type="journal article" date="2017" name="Nature">
        <title>The sunflower genome provides insights into oil metabolism, flowering and Asterid evolution.</title>
        <authorList>
            <person name="Badouin H."/>
            <person name="Gouzy J."/>
            <person name="Grassa C.J."/>
            <person name="Murat F."/>
            <person name="Staton S.E."/>
            <person name="Cottret L."/>
            <person name="Lelandais-Briere C."/>
            <person name="Owens G.L."/>
            <person name="Carrere S."/>
            <person name="Mayjonade B."/>
            <person name="Legrand L."/>
            <person name="Gill N."/>
            <person name="Kane N.C."/>
            <person name="Bowers J.E."/>
            <person name="Hubner S."/>
            <person name="Bellec A."/>
            <person name="Berard A."/>
            <person name="Berges H."/>
            <person name="Blanchet N."/>
            <person name="Boniface M.C."/>
            <person name="Brunel D."/>
            <person name="Catrice O."/>
            <person name="Chaidir N."/>
            <person name="Claudel C."/>
            <person name="Donnadieu C."/>
            <person name="Faraut T."/>
            <person name="Fievet G."/>
            <person name="Helmstetter N."/>
            <person name="King M."/>
            <person name="Knapp S.J."/>
            <person name="Lai Z."/>
            <person name="Le Paslier M.C."/>
            <person name="Lippi Y."/>
            <person name="Lorenzon L."/>
            <person name="Mandel J.R."/>
            <person name="Marage G."/>
            <person name="Marchand G."/>
            <person name="Marquand E."/>
            <person name="Bret-Mestries E."/>
            <person name="Morien E."/>
            <person name="Nambeesan S."/>
            <person name="Nguyen T."/>
            <person name="Pegot-Espagnet P."/>
            <person name="Pouilly N."/>
            <person name="Raftis F."/>
            <person name="Sallet E."/>
            <person name="Schiex T."/>
            <person name="Thomas J."/>
            <person name="Vandecasteele C."/>
            <person name="Vares D."/>
            <person name="Vear F."/>
            <person name="Vautrin S."/>
            <person name="Crespi M."/>
            <person name="Mangin B."/>
            <person name="Burke J.M."/>
            <person name="Salse J."/>
            <person name="Munos S."/>
            <person name="Vincourt P."/>
            <person name="Rieseberg L.H."/>
            <person name="Langlade N.B."/>
        </authorList>
    </citation>
    <scope>NUCLEOTIDE SEQUENCE [LARGE SCALE GENOMIC DNA]</scope>
    <source>
        <strain evidence="3">cv. SF193</strain>
        <tissue evidence="1">Leaves</tissue>
    </source>
</reference>
<sequence>MSKYLQNPNPTYQLHPRLNLHRLSTHPKLRSTTIPHRLRRRDWWRPRRNRKRLDCELGRHVLRMAAVDFSGGDEDETDR</sequence>
<evidence type="ECO:0000313" key="3">
    <source>
        <dbReference type="Proteomes" id="UP000215914"/>
    </source>
</evidence>